<reference evidence="2 3" key="2">
    <citation type="submission" date="2018-11" db="EMBL/GenBank/DDBJ databases">
        <authorList>
            <consortium name="Pathogen Informatics"/>
        </authorList>
    </citation>
    <scope>NUCLEOTIDE SEQUENCE [LARGE SCALE GENOMIC DNA]</scope>
</reference>
<feature type="region of interest" description="Disordered" evidence="1">
    <location>
        <begin position="112"/>
        <end position="143"/>
    </location>
</feature>
<organism evidence="4">
    <name type="scientific">Soboliphyme baturini</name>
    <dbReference type="NCBI Taxonomy" id="241478"/>
    <lineage>
        <taxon>Eukaryota</taxon>
        <taxon>Metazoa</taxon>
        <taxon>Ecdysozoa</taxon>
        <taxon>Nematoda</taxon>
        <taxon>Enoplea</taxon>
        <taxon>Dorylaimia</taxon>
        <taxon>Dioctophymatida</taxon>
        <taxon>Dioctophymatoidea</taxon>
        <taxon>Soboliphymatidae</taxon>
        <taxon>Soboliphyme</taxon>
    </lineage>
</organism>
<keyword evidence="3" id="KW-1185">Reference proteome</keyword>
<evidence type="ECO:0000256" key="1">
    <source>
        <dbReference type="SAM" id="MobiDB-lite"/>
    </source>
</evidence>
<protein>
    <submittedName>
        <fullName evidence="2 4">Uncharacterized protein</fullName>
    </submittedName>
</protein>
<dbReference type="WBParaSite" id="SBAD_0000910701-mRNA-1">
    <property type="protein sequence ID" value="SBAD_0000910701-mRNA-1"/>
    <property type="gene ID" value="SBAD_0000910701"/>
</dbReference>
<accession>A0A183IYT9</accession>
<proteinExistence type="predicted"/>
<evidence type="ECO:0000313" key="3">
    <source>
        <dbReference type="Proteomes" id="UP000270296"/>
    </source>
</evidence>
<gene>
    <name evidence="2" type="ORF">SBAD_LOCUS8787</name>
</gene>
<sequence length="143" mass="16167">MLENESQPMIEVNVQENLESIPVELTLVEKQLPWLVDWEVQSSADEVFEPEVRSCLDVYRPGADDQLHRRENFEMELQRDPRFKAMPESTGVSSLYIEPLREENITIAEVSMTPDDQPAITGSPEGAADQLIRDGYAKSSADS</sequence>
<evidence type="ECO:0000313" key="4">
    <source>
        <dbReference type="WBParaSite" id="SBAD_0000910701-mRNA-1"/>
    </source>
</evidence>
<dbReference type="Proteomes" id="UP000270296">
    <property type="component" value="Unassembled WGS sequence"/>
</dbReference>
<dbReference type="AlphaFoldDB" id="A0A183IYT9"/>
<dbReference type="EMBL" id="UZAM01011969">
    <property type="protein sequence ID" value="VDP19289.1"/>
    <property type="molecule type" value="Genomic_DNA"/>
</dbReference>
<name>A0A183IYT9_9BILA</name>
<evidence type="ECO:0000313" key="2">
    <source>
        <dbReference type="EMBL" id="VDP19289.1"/>
    </source>
</evidence>
<reference evidence="4" key="1">
    <citation type="submission" date="2016-06" db="UniProtKB">
        <authorList>
            <consortium name="WormBaseParasite"/>
        </authorList>
    </citation>
    <scope>IDENTIFICATION</scope>
</reference>